<evidence type="ECO:0000313" key="4">
    <source>
        <dbReference type="Proteomes" id="UP001374803"/>
    </source>
</evidence>
<feature type="chain" id="PRO_5045428044" description="SH3 domain-containing protein" evidence="2">
    <location>
        <begin position="25"/>
        <end position="284"/>
    </location>
</feature>
<protein>
    <recommendedName>
        <fullName evidence="5">SH3 domain-containing protein</fullName>
    </recommendedName>
</protein>
<reference evidence="3" key="1">
    <citation type="submission" date="2021-12" db="EMBL/GenBank/DDBJ databases">
        <title>Discovery of the Pendulisporaceae a myxobacterial family with distinct sporulation behavior and unique specialized metabolism.</title>
        <authorList>
            <person name="Garcia R."/>
            <person name="Popoff A."/>
            <person name="Bader C.D."/>
            <person name="Loehr J."/>
            <person name="Walesch S."/>
            <person name="Walt C."/>
            <person name="Boldt J."/>
            <person name="Bunk B."/>
            <person name="Haeckl F.J.F.P.J."/>
            <person name="Gunesch A.P."/>
            <person name="Birkelbach J."/>
            <person name="Nuebel U."/>
            <person name="Pietschmann T."/>
            <person name="Bach T."/>
            <person name="Mueller R."/>
        </authorList>
    </citation>
    <scope>NUCLEOTIDE SEQUENCE</scope>
    <source>
        <strain evidence="3">MSr11367</strain>
    </source>
</reference>
<sequence length="284" mass="29918">MHLQTEKRIVAFVLASALAGSAYAGEAPPAEVDAPDAVLGRATAALAGGRPGDAIALFESLADRGMVDENVSFDRGLAYAERVRMGAEQPGDLGRAAHGFEEARSLARNKPLERDATAALGAIRTEVARRRARSGTGTEVEPNPSVGETLVRLASEDTWAIAAALTSLVAGIGLFVRAEAKRRRMKISGTTAFAVSAPLCVALAVMAWAARDNRLNLREGVVVNPNARPLDERGIALPNANPLPEGARVRTLGVSTGTTEIQWGRLHAWVPSAAIRPIARRDAP</sequence>
<feature type="signal peptide" evidence="2">
    <location>
        <begin position="1"/>
        <end position="24"/>
    </location>
</feature>
<feature type="transmembrane region" description="Helical" evidence="1">
    <location>
        <begin position="159"/>
        <end position="178"/>
    </location>
</feature>
<keyword evidence="1" id="KW-1133">Transmembrane helix</keyword>
<gene>
    <name evidence="3" type="ORF">LVJ94_11980</name>
</gene>
<accession>A0ABZ2LFI6</accession>
<dbReference type="Proteomes" id="UP001374803">
    <property type="component" value="Chromosome"/>
</dbReference>
<evidence type="ECO:0000256" key="2">
    <source>
        <dbReference type="SAM" id="SignalP"/>
    </source>
</evidence>
<name>A0ABZ2LFI6_9BACT</name>
<keyword evidence="1" id="KW-0812">Transmembrane</keyword>
<organism evidence="3 4">
    <name type="scientific">Pendulispora rubella</name>
    <dbReference type="NCBI Taxonomy" id="2741070"/>
    <lineage>
        <taxon>Bacteria</taxon>
        <taxon>Pseudomonadati</taxon>
        <taxon>Myxococcota</taxon>
        <taxon>Myxococcia</taxon>
        <taxon>Myxococcales</taxon>
        <taxon>Sorangiineae</taxon>
        <taxon>Pendulisporaceae</taxon>
        <taxon>Pendulispora</taxon>
    </lineage>
</organism>
<feature type="transmembrane region" description="Helical" evidence="1">
    <location>
        <begin position="190"/>
        <end position="210"/>
    </location>
</feature>
<keyword evidence="1" id="KW-0472">Membrane</keyword>
<evidence type="ECO:0000256" key="1">
    <source>
        <dbReference type="SAM" id="Phobius"/>
    </source>
</evidence>
<keyword evidence="4" id="KW-1185">Reference proteome</keyword>
<evidence type="ECO:0008006" key="5">
    <source>
        <dbReference type="Google" id="ProtNLM"/>
    </source>
</evidence>
<dbReference type="RefSeq" id="WP_394837617.1">
    <property type="nucleotide sequence ID" value="NZ_CP089929.1"/>
</dbReference>
<dbReference type="EMBL" id="CP089983">
    <property type="protein sequence ID" value="WXB07946.1"/>
    <property type="molecule type" value="Genomic_DNA"/>
</dbReference>
<keyword evidence="2" id="KW-0732">Signal</keyword>
<evidence type="ECO:0000313" key="3">
    <source>
        <dbReference type="EMBL" id="WXB07946.1"/>
    </source>
</evidence>
<proteinExistence type="predicted"/>